<evidence type="ECO:0000313" key="2">
    <source>
        <dbReference type="EMBL" id="KAI9639070.1"/>
    </source>
</evidence>
<organism evidence="2 3">
    <name type="scientific">Dioszegia hungarica</name>
    <dbReference type="NCBI Taxonomy" id="4972"/>
    <lineage>
        <taxon>Eukaryota</taxon>
        <taxon>Fungi</taxon>
        <taxon>Dikarya</taxon>
        <taxon>Basidiomycota</taxon>
        <taxon>Agaricomycotina</taxon>
        <taxon>Tremellomycetes</taxon>
        <taxon>Tremellales</taxon>
        <taxon>Bulleribasidiaceae</taxon>
        <taxon>Dioszegia</taxon>
    </lineage>
</organism>
<dbReference type="GeneID" id="77726952"/>
<name>A0AA38HEJ1_9TREE</name>
<feature type="chain" id="PRO_5041265616" evidence="1">
    <location>
        <begin position="18"/>
        <end position="261"/>
    </location>
</feature>
<evidence type="ECO:0000256" key="1">
    <source>
        <dbReference type="SAM" id="SignalP"/>
    </source>
</evidence>
<feature type="signal peptide" evidence="1">
    <location>
        <begin position="1"/>
        <end position="17"/>
    </location>
</feature>
<dbReference type="RefSeq" id="XP_052948847.1">
    <property type="nucleotide sequence ID" value="XM_053087747.1"/>
</dbReference>
<reference evidence="2" key="1">
    <citation type="journal article" date="2022" name="G3 (Bethesda)">
        <title>High quality genome of the basidiomycete yeast Dioszegia hungarica PDD-24b-2 isolated from cloud water.</title>
        <authorList>
            <person name="Jarrige D."/>
            <person name="Haridas S."/>
            <person name="Bleykasten-Grosshans C."/>
            <person name="Joly M."/>
            <person name="Nadalig T."/>
            <person name="Sancelme M."/>
            <person name="Vuilleumier S."/>
            <person name="Grigoriev I.V."/>
            <person name="Amato P."/>
            <person name="Bringel F."/>
        </authorList>
    </citation>
    <scope>NUCLEOTIDE SEQUENCE</scope>
    <source>
        <strain evidence="2">PDD-24b-2</strain>
    </source>
</reference>
<dbReference type="Proteomes" id="UP001164286">
    <property type="component" value="Unassembled WGS sequence"/>
</dbReference>
<keyword evidence="1" id="KW-0732">Signal</keyword>
<dbReference type="CDD" id="cd22191">
    <property type="entry name" value="DPBB_RlpA_EXP_N-like"/>
    <property type="match status" value="1"/>
</dbReference>
<dbReference type="AlphaFoldDB" id="A0AA38HEJ1"/>
<dbReference type="EMBL" id="JAKWFO010000001">
    <property type="protein sequence ID" value="KAI9639070.1"/>
    <property type="molecule type" value="Genomic_DNA"/>
</dbReference>
<proteinExistence type="predicted"/>
<dbReference type="InterPro" id="IPR036908">
    <property type="entry name" value="RlpA-like_sf"/>
</dbReference>
<keyword evidence="3" id="KW-1185">Reference proteome</keyword>
<sequence length="261" mass="27330">MLYSTLTILACLQAVLGQKVLFKWTMDLSFYYDNSATPGAPDTCLAITTGVEKMYAEAAINYGACGGRTYRGRGDNRMVAIGAVYAKTYCGKHIRITSPEGKPVQIDGKDFYIKDVCPGCGSLIKQLFPECGQRTSLGGLVKPWGYTVELLDSDEPGAGLNTLTIPDGTPVTPAELAGNLPGNLPGVGGGAPAPVVPVTPPPAAVGGCVCRKKGDEGCLNGSRLLCNEIDGVDQTKVAWAPVGGQCQVTCARKRGARLLTE</sequence>
<dbReference type="Gene3D" id="2.40.40.10">
    <property type="entry name" value="RlpA-like domain"/>
    <property type="match status" value="1"/>
</dbReference>
<gene>
    <name evidence="2" type="ORF">MKK02DRAFT_29208</name>
</gene>
<evidence type="ECO:0000313" key="3">
    <source>
        <dbReference type="Proteomes" id="UP001164286"/>
    </source>
</evidence>
<protein>
    <submittedName>
        <fullName evidence="2">Uncharacterized protein</fullName>
    </submittedName>
</protein>
<accession>A0AA38HEJ1</accession>
<comment type="caution">
    <text evidence="2">The sequence shown here is derived from an EMBL/GenBank/DDBJ whole genome shotgun (WGS) entry which is preliminary data.</text>
</comment>